<keyword evidence="2" id="KW-0963">Cytoplasm</keyword>
<keyword evidence="16" id="KW-1185">Reference proteome</keyword>
<dbReference type="FunFam" id="3.40.850.10:FF:000019">
    <property type="entry name" value="Kinesin-like protein KIN-5D"/>
    <property type="match status" value="1"/>
</dbReference>
<dbReference type="InterPro" id="IPR019821">
    <property type="entry name" value="Kinesin_motor_CS"/>
</dbReference>
<feature type="coiled-coil region" evidence="12">
    <location>
        <begin position="606"/>
        <end position="633"/>
    </location>
</feature>
<keyword evidence="7 10" id="KW-0505">Motor protein</keyword>
<evidence type="ECO:0000256" key="8">
    <source>
        <dbReference type="ARBA" id="ARBA00023212"/>
    </source>
</evidence>
<feature type="binding site" evidence="10">
    <location>
        <begin position="96"/>
        <end position="103"/>
    </location>
    <ligand>
        <name>ATP</name>
        <dbReference type="ChEBI" id="CHEBI:30616"/>
    </ligand>
</feature>
<evidence type="ECO:0000256" key="11">
    <source>
        <dbReference type="RuleBase" id="RU000394"/>
    </source>
</evidence>
<keyword evidence="8" id="KW-0206">Cytoskeleton</keyword>
<dbReference type="EMBL" id="MPUH01000077">
    <property type="protein sequence ID" value="OMJ91648.1"/>
    <property type="molecule type" value="Genomic_DNA"/>
</dbReference>
<dbReference type="GO" id="GO:0008017">
    <property type="term" value="F:microtubule binding"/>
    <property type="evidence" value="ECO:0007669"/>
    <property type="project" value="InterPro"/>
</dbReference>
<dbReference type="PROSITE" id="PS50067">
    <property type="entry name" value="KINESIN_MOTOR_2"/>
    <property type="match status" value="1"/>
</dbReference>
<protein>
    <recommendedName>
        <fullName evidence="11">Kinesin-like protein</fullName>
    </recommendedName>
</protein>
<evidence type="ECO:0000313" key="15">
    <source>
        <dbReference type="EMBL" id="OMJ91648.1"/>
    </source>
</evidence>
<dbReference type="AlphaFoldDB" id="A0A1R2CRM9"/>
<dbReference type="SMART" id="SM00129">
    <property type="entry name" value="KISc"/>
    <property type="match status" value="1"/>
</dbReference>
<evidence type="ECO:0000313" key="16">
    <source>
        <dbReference type="Proteomes" id="UP000187209"/>
    </source>
</evidence>
<feature type="coiled-coil region" evidence="12">
    <location>
        <begin position="673"/>
        <end position="714"/>
    </location>
</feature>
<name>A0A1R2CRM9_9CILI</name>
<keyword evidence="4 10" id="KW-0547">Nucleotide-binding</keyword>
<gene>
    <name evidence="15" type="ORF">SteCoe_5803</name>
</gene>
<evidence type="ECO:0000256" key="7">
    <source>
        <dbReference type="ARBA" id="ARBA00023175"/>
    </source>
</evidence>
<dbReference type="Gene3D" id="3.40.850.10">
    <property type="entry name" value="Kinesin motor domain"/>
    <property type="match status" value="1"/>
</dbReference>
<keyword evidence="3 11" id="KW-0493">Microtubule</keyword>
<evidence type="ECO:0000256" key="5">
    <source>
        <dbReference type="ARBA" id="ARBA00022840"/>
    </source>
</evidence>
<evidence type="ECO:0000256" key="3">
    <source>
        <dbReference type="ARBA" id="ARBA00022701"/>
    </source>
</evidence>
<evidence type="ECO:0000256" key="4">
    <source>
        <dbReference type="ARBA" id="ARBA00022741"/>
    </source>
</evidence>
<dbReference type="Proteomes" id="UP000187209">
    <property type="component" value="Unassembled WGS sequence"/>
</dbReference>
<comment type="similarity">
    <text evidence="9">Belongs to the TRAFAC class myosin-kinesin ATPase superfamily. Kinesin family. KIN-5/BimC subfamily.</text>
</comment>
<evidence type="ECO:0000256" key="2">
    <source>
        <dbReference type="ARBA" id="ARBA00022490"/>
    </source>
</evidence>
<dbReference type="InterPro" id="IPR059182">
    <property type="entry name" value="Khc_C"/>
</dbReference>
<dbReference type="InterPro" id="IPR001752">
    <property type="entry name" value="Kinesin_motor_dom"/>
</dbReference>
<evidence type="ECO:0000256" key="1">
    <source>
        <dbReference type="ARBA" id="ARBA00004245"/>
    </source>
</evidence>
<dbReference type="InterPro" id="IPR027640">
    <property type="entry name" value="Kinesin-like_fam"/>
</dbReference>
<dbReference type="PANTHER" id="PTHR47968:SF75">
    <property type="entry name" value="CENTROMERE-ASSOCIATED PROTEIN E"/>
    <property type="match status" value="1"/>
</dbReference>
<evidence type="ECO:0000256" key="10">
    <source>
        <dbReference type="PROSITE-ProRule" id="PRU00283"/>
    </source>
</evidence>
<sequence>MAEDDSGSNKIRVICRFRPISEKERALVSDKQVCEFPNDNRTVIINQQSENGGILNFNYDYVFTPTSRQEDVYNIAAKPIVEAVMQGFNGTVFAYGQTSSGKTYTMTGSDMYDPEYMGVIPRMVSTVFDKIAFINAKIEFQVKVSYCEIYMEKIKDLLDPRRKNLKIHEDRARGVYIAELYEEYVSSGSEVYTLMKIGTDNREVGSTNMNSKSSRSHSIFILTVTQTNSTDYSAKTGKLYLVDLAGSEKVGKTGAAGKRLEEAKTINKSLTMLGNVITALTDGKSTHVPYRDSKLTRVLQDSLGGNSKTSLIITCSPSPFNEAETVSTLRFGNRAKFIKNRPKVNREHTINELKILLSQARDEIAKKDRLIIALRKAMKNSGIAVVDEELLKEEDDDDEEEISQTNDSIIKGSDLYNELIMEIEDLKQKLAEETRLKTKHKIHEEQLEEENEQMRNDHEFIYKQIADLLAKKNLIDIQLREKEDVVEKLTITNEYLQQELNQEIDKKLALQSKLNENQEEMNRFNKNVTQRLTEEKKILEEKFLMQKEKTKKLINEIEKIQRNLKSNLNDDAKLKIIEESHQQVKDRWLNEKKMLVLEINIRVKKIQELQVVIDSAAEKYKALENTMSDGERSLKRRSDTLERSLEQLSLMYHQLATQKSALKVDNQVCERKIVRLNEKNANNEKLIKDQTEKIAKLEQEIMEITKRTTNFEENNKMTIESLRYSTRIKKVIKGGMDFENMFTSKKSLSNSTDSDKNKEEEKDLEGQLLL</sequence>
<dbReference type="PROSITE" id="PS00411">
    <property type="entry name" value="KINESIN_MOTOR_1"/>
    <property type="match status" value="1"/>
</dbReference>
<evidence type="ECO:0000256" key="12">
    <source>
        <dbReference type="SAM" id="Coils"/>
    </source>
</evidence>
<keyword evidence="5 10" id="KW-0067">ATP-binding</keyword>
<dbReference type="GO" id="GO:0005874">
    <property type="term" value="C:microtubule"/>
    <property type="evidence" value="ECO:0007669"/>
    <property type="project" value="UniProtKB-KW"/>
</dbReference>
<comment type="subcellular location">
    <subcellularLocation>
        <location evidence="1">Cytoplasm</location>
        <location evidence="1">Cytoskeleton</location>
    </subcellularLocation>
</comment>
<dbReference type="GO" id="GO:0005524">
    <property type="term" value="F:ATP binding"/>
    <property type="evidence" value="ECO:0007669"/>
    <property type="project" value="UniProtKB-UniRule"/>
</dbReference>
<evidence type="ECO:0000256" key="9">
    <source>
        <dbReference type="ARBA" id="ARBA00034704"/>
    </source>
</evidence>
<evidence type="ECO:0000256" key="6">
    <source>
        <dbReference type="ARBA" id="ARBA00023054"/>
    </source>
</evidence>
<feature type="compositionally biased region" description="Basic and acidic residues" evidence="13">
    <location>
        <begin position="753"/>
        <end position="770"/>
    </location>
</feature>
<keyword evidence="6 12" id="KW-0175">Coiled coil</keyword>
<dbReference type="CDD" id="cd23649">
    <property type="entry name" value="Khc_CBD_cc"/>
    <property type="match status" value="1"/>
</dbReference>
<proteinExistence type="inferred from homology"/>
<organism evidence="15 16">
    <name type="scientific">Stentor coeruleus</name>
    <dbReference type="NCBI Taxonomy" id="5963"/>
    <lineage>
        <taxon>Eukaryota</taxon>
        <taxon>Sar</taxon>
        <taxon>Alveolata</taxon>
        <taxon>Ciliophora</taxon>
        <taxon>Postciliodesmatophora</taxon>
        <taxon>Heterotrichea</taxon>
        <taxon>Heterotrichida</taxon>
        <taxon>Stentoridae</taxon>
        <taxon>Stentor</taxon>
    </lineage>
</organism>
<feature type="region of interest" description="Disordered" evidence="13">
    <location>
        <begin position="744"/>
        <end position="770"/>
    </location>
</feature>
<dbReference type="InterPro" id="IPR027417">
    <property type="entry name" value="P-loop_NTPase"/>
</dbReference>
<dbReference type="PRINTS" id="PR00380">
    <property type="entry name" value="KINESINHEAVY"/>
</dbReference>
<evidence type="ECO:0000256" key="13">
    <source>
        <dbReference type="SAM" id="MobiDB-lite"/>
    </source>
</evidence>
<accession>A0A1R2CRM9</accession>
<dbReference type="CDD" id="cd01369">
    <property type="entry name" value="KISc_KHC_KIF5"/>
    <property type="match status" value="1"/>
</dbReference>
<evidence type="ECO:0000259" key="14">
    <source>
        <dbReference type="PROSITE" id="PS50067"/>
    </source>
</evidence>
<dbReference type="OrthoDB" id="3176171at2759"/>
<dbReference type="InterPro" id="IPR036961">
    <property type="entry name" value="Kinesin_motor_dom_sf"/>
</dbReference>
<dbReference type="GO" id="GO:0007010">
    <property type="term" value="P:cytoskeleton organization"/>
    <property type="evidence" value="ECO:0007669"/>
    <property type="project" value="UniProtKB-ARBA"/>
</dbReference>
<feature type="coiled-coil region" evidence="12">
    <location>
        <begin position="416"/>
        <end position="570"/>
    </location>
</feature>
<comment type="caution">
    <text evidence="15">The sequence shown here is derived from an EMBL/GenBank/DDBJ whole genome shotgun (WGS) entry which is preliminary data.</text>
</comment>
<feature type="domain" description="Kinesin motor" evidence="14">
    <location>
        <begin position="10"/>
        <end position="338"/>
    </location>
</feature>
<dbReference type="SUPFAM" id="SSF52540">
    <property type="entry name" value="P-loop containing nucleoside triphosphate hydrolases"/>
    <property type="match status" value="1"/>
</dbReference>
<dbReference type="Pfam" id="PF00225">
    <property type="entry name" value="Kinesin"/>
    <property type="match status" value="1"/>
</dbReference>
<reference evidence="15 16" key="1">
    <citation type="submission" date="2016-11" db="EMBL/GenBank/DDBJ databases">
        <title>The macronuclear genome of Stentor coeruleus: a giant cell with tiny introns.</title>
        <authorList>
            <person name="Slabodnick M."/>
            <person name="Ruby J.G."/>
            <person name="Reiff S.B."/>
            <person name="Swart E.C."/>
            <person name="Gosai S."/>
            <person name="Prabakaran S."/>
            <person name="Witkowska E."/>
            <person name="Larue G.E."/>
            <person name="Fisher S."/>
            <person name="Freeman R.M."/>
            <person name="Gunawardena J."/>
            <person name="Chu W."/>
            <person name="Stover N.A."/>
            <person name="Gregory B.D."/>
            <person name="Nowacki M."/>
            <person name="Derisi J."/>
            <person name="Roy S.W."/>
            <person name="Marshall W.F."/>
            <person name="Sood P."/>
        </authorList>
    </citation>
    <scope>NUCLEOTIDE SEQUENCE [LARGE SCALE GENOMIC DNA]</scope>
    <source>
        <strain evidence="15">WM001</strain>
    </source>
</reference>
<dbReference type="PANTHER" id="PTHR47968">
    <property type="entry name" value="CENTROMERE PROTEIN E"/>
    <property type="match status" value="1"/>
</dbReference>
<dbReference type="GO" id="GO:0007018">
    <property type="term" value="P:microtubule-based movement"/>
    <property type="evidence" value="ECO:0007669"/>
    <property type="project" value="InterPro"/>
</dbReference>
<dbReference type="GO" id="GO:0003777">
    <property type="term" value="F:microtubule motor activity"/>
    <property type="evidence" value="ECO:0007669"/>
    <property type="project" value="InterPro"/>
</dbReference>